<dbReference type="EMBL" id="CP001802">
    <property type="protein sequence ID" value="ACY22729.1"/>
    <property type="molecule type" value="Genomic_DNA"/>
</dbReference>
<reference evidence="8 9" key="2">
    <citation type="journal article" date="2010" name="Stand. Genomic Sci.">
        <title>Complete genome sequence of Gordonia bronchialis type strain (3410).</title>
        <authorList>
            <person name="Ivanova N."/>
            <person name="Sikorski J."/>
            <person name="Jando M."/>
            <person name="Lapidus A."/>
            <person name="Nolan M."/>
            <person name="Lucas S."/>
            <person name="Del Rio T.G."/>
            <person name="Tice H."/>
            <person name="Copeland A."/>
            <person name="Cheng J.F."/>
            <person name="Chen F."/>
            <person name="Bruce D."/>
            <person name="Goodwin L."/>
            <person name="Pitluck S."/>
            <person name="Mavromatis K."/>
            <person name="Ovchinnikova G."/>
            <person name="Pati A."/>
            <person name="Chen A."/>
            <person name="Palaniappan K."/>
            <person name="Land M."/>
            <person name="Hauser L."/>
            <person name="Chang Y.J."/>
            <person name="Jeffries C.D."/>
            <person name="Chain P."/>
            <person name="Saunders E."/>
            <person name="Han C."/>
            <person name="Detter J.C."/>
            <person name="Brettin T."/>
            <person name="Rohde M."/>
            <person name="Goker M."/>
            <person name="Bristow J."/>
            <person name="Eisen J.A."/>
            <person name="Markowitz V."/>
            <person name="Hugenholtz P."/>
            <person name="Klenk H.P."/>
            <person name="Kyrpides N.C."/>
        </authorList>
    </citation>
    <scope>NUCLEOTIDE SEQUENCE [LARGE SCALE GENOMIC DNA]</scope>
    <source>
        <strain evidence="9">ATCC 25592 / DSM 43247 / BCRC 13721 / JCM 3198 / KCTC 3076 / NBRC 16047 / NCTC 10667</strain>
    </source>
</reference>
<name>D0LF34_GORB4</name>
<organism evidence="8 9">
    <name type="scientific">Gordonia bronchialis (strain ATCC 25592 / DSM 43247 / BCRC 13721 / JCM 3198 / KCTC 3076 / NBRC 16047 / NCTC 10667)</name>
    <name type="common">Rhodococcus bronchialis</name>
    <dbReference type="NCBI Taxonomy" id="526226"/>
    <lineage>
        <taxon>Bacteria</taxon>
        <taxon>Bacillati</taxon>
        <taxon>Actinomycetota</taxon>
        <taxon>Actinomycetes</taxon>
        <taxon>Mycobacteriales</taxon>
        <taxon>Gordoniaceae</taxon>
        <taxon>Gordonia</taxon>
    </lineage>
</organism>
<evidence type="ECO:0000256" key="7">
    <source>
        <dbReference type="SAM" id="Phobius"/>
    </source>
</evidence>
<dbReference type="AlphaFoldDB" id="D0LF34"/>
<evidence type="ECO:0000256" key="3">
    <source>
        <dbReference type="ARBA" id="ARBA00022475"/>
    </source>
</evidence>
<dbReference type="eggNOG" id="COG2261">
    <property type="taxonomic scope" value="Bacteria"/>
</dbReference>
<dbReference type="PANTHER" id="PTHR33884:SF3">
    <property type="entry name" value="UPF0410 PROTEIN YMGE"/>
    <property type="match status" value="1"/>
</dbReference>
<keyword evidence="9" id="KW-1185">Reference proteome</keyword>
<reference evidence="9" key="1">
    <citation type="submission" date="2009-10" db="EMBL/GenBank/DDBJ databases">
        <title>The complete chromosome of Gordonia bronchialis DSM 43247.</title>
        <authorList>
            <consortium name="US DOE Joint Genome Institute (JGI-PGF)"/>
            <person name="Lucas S."/>
            <person name="Copeland A."/>
            <person name="Lapidus A."/>
            <person name="Glavina del Rio T."/>
            <person name="Dalin E."/>
            <person name="Tice H."/>
            <person name="Bruce D."/>
            <person name="Goodwin L."/>
            <person name="Pitluck S."/>
            <person name="Kyrpides N."/>
            <person name="Mavromatis K."/>
            <person name="Ivanova N."/>
            <person name="Ovchinnikova G."/>
            <person name="Saunders E."/>
            <person name="Brettin T."/>
            <person name="Detter J.C."/>
            <person name="Han C."/>
            <person name="Larimer F."/>
            <person name="Land M."/>
            <person name="Hauser L."/>
            <person name="Markowitz V."/>
            <person name="Cheng J.-F."/>
            <person name="Hugenholtz P."/>
            <person name="Woyke T."/>
            <person name="Wu D."/>
            <person name="Jando M."/>
            <person name="Schneider S."/>
            <person name="Goeker M."/>
            <person name="Klenk H.-P."/>
            <person name="Eisen J.A."/>
        </authorList>
    </citation>
    <scope>NUCLEOTIDE SEQUENCE [LARGE SCALE GENOMIC DNA]</scope>
    <source>
        <strain evidence="9">ATCC 25592 / DSM 43247 / BCRC 13721 / JCM 3198 / KCTC 3076 / NBRC 16047 / NCTC 10667</strain>
    </source>
</reference>
<gene>
    <name evidence="8" type="ordered locus">Gbro_3537</name>
</gene>
<dbReference type="RefSeq" id="WP_012835242.1">
    <property type="nucleotide sequence ID" value="NC_013441.1"/>
</dbReference>
<accession>D0LF34</accession>
<keyword evidence="6 7" id="KW-0472">Membrane</keyword>
<comment type="subcellular location">
    <subcellularLocation>
        <location evidence="1">Cell membrane</location>
        <topology evidence="1">Multi-pass membrane protein</topology>
    </subcellularLocation>
</comment>
<evidence type="ECO:0000313" key="9">
    <source>
        <dbReference type="Proteomes" id="UP000001219"/>
    </source>
</evidence>
<dbReference type="STRING" id="526226.Gbro_3537"/>
<keyword evidence="4 7" id="KW-0812">Transmembrane</keyword>
<evidence type="ECO:0000256" key="1">
    <source>
        <dbReference type="ARBA" id="ARBA00004651"/>
    </source>
</evidence>
<dbReference type="InterPro" id="IPR007341">
    <property type="entry name" value="Transgly_assoc"/>
</dbReference>
<dbReference type="GO" id="GO:0005886">
    <property type="term" value="C:plasma membrane"/>
    <property type="evidence" value="ECO:0007669"/>
    <property type="project" value="UniProtKB-SubCell"/>
</dbReference>
<keyword evidence="3" id="KW-1003">Cell membrane</keyword>
<dbReference type="PANTHER" id="PTHR33884">
    <property type="entry name" value="UPF0410 PROTEIN YMGE"/>
    <property type="match status" value="1"/>
</dbReference>
<feature type="transmembrane region" description="Helical" evidence="7">
    <location>
        <begin position="31"/>
        <end position="50"/>
    </location>
</feature>
<sequence length="91" mass="9465">MLGLGIIGWIIIGGLAGWIASKIMKTDDQQGILLNIVVGIVGGLLGGWLLSLFGVDVKGGGLIFSFLTCLAGSCILLWIVGLVRGRGRSRV</sequence>
<protein>
    <submittedName>
        <fullName evidence="8">Transglycosylase-associated protein</fullName>
    </submittedName>
</protein>
<dbReference type="Pfam" id="PF04226">
    <property type="entry name" value="Transgly_assoc"/>
    <property type="match status" value="1"/>
</dbReference>
<evidence type="ECO:0000256" key="2">
    <source>
        <dbReference type="ARBA" id="ARBA00011006"/>
    </source>
</evidence>
<dbReference type="HOGENOM" id="CLU_160040_0_0_11"/>
<evidence type="ECO:0000256" key="6">
    <source>
        <dbReference type="ARBA" id="ARBA00023136"/>
    </source>
</evidence>
<evidence type="ECO:0000256" key="4">
    <source>
        <dbReference type="ARBA" id="ARBA00022692"/>
    </source>
</evidence>
<keyword evidence="5 7" id="KW-1133">Transmembrane helix</keyword>
<feature type="transmembrane region" description="Helical" evidence="7">
    <location>
        <begin position="6"/>
        <end position="24"/>
    </location>
</feature>
<dbReference type="Proteomes" id="UP000001219">
    <property type="component" value="Chromosome"/>
</dbReference>
<evidence type="ECO:0000256" key="5">
    <source>
        <dbReference type="ARBA" id="ARBA00022989"/>
    </source>
</evidence>
<proteinExistence type="inferred from homology"/>
<evidence type="ECO:0000313" key="8">
    <source>
        <dbReference type="EMBL" id="ACY22729.1"/>
    </source>
</evidence>
<dbReference type="KEGG" id="gbr:Gbro_3537"/>
<comment type="similarity">
    <text evidence="2">Belongs to the UPF0410 family.</text>
</comment>
<feature type="transmembrane region" description="Helical" evidence="7">
    <location>
        <begin position="62"/>
        <end position="83"/>
    </location>
</feature>